<proteinExistence type="predicted"/>
<keyword evidence="2" id="KW-0677">Repeat</keyword>
<keyword evidence="5" id="KW-1185">Reference proteome</keyword>
<dbReference type="Pfam" id="PF01344">
    <property type="entry name" value="Kelch_1"/>
    <property type="match status" value="2"/>
</dbReference>
<dbReference type="AlphaFoldDB" id="A0A917XDN5"/>
<dbReference type="EMBL" id="BMML01000008">
    <property type="protein sequence ID" value="GGN13767.1"/>
    <property type="molecule type" value="Genomic_DNA"/>
</dbReference>
<dbReference type="Gene3D" id="2.60.40.1120">
    <property type="entry name" value="Carboxypeptidase-like, regulatory domain"/>
    <property type="match status" value="1"/>
</dbReference>
<dbReference type="Gene3D" id="2.120.10.80">
    <property type="entry name" value="Kelch-type beta propeller"/>
    <property type="match status" value="1"/>
</dbReference>
<protein>
    <submittedName>
        <fullName evidence="4">Uncharacterized protein</fullName>
    </submittedName>
</protein>
<dbReference type="Gene3D" id="2.60.40.10">
    <property type="entry name" value="Immunoglobulins"/>
    <property type="match status" value="1"/>
</dbReference>
<dbReference type="InterPro" id="IPR013783">
    <property type="entry name" value="Ig-like_fold"/>
</dbReference>
<dbReference type="PANTHER" id="PTHR45632">
    <property type="entry name" value="LD33804P"/>
    <property type="match status" value="1"/>
</dbReference>
<name>A0A917XDN5_9ACTN</name>
<reference evidence="4" key="2">
    <citation type="submission" date="2020-09" db="EMBL/GenBank/DDBJ databases">
        <authorList>
            <person name="Sun Q."/>
            <person name="Zhou Y."/>
        </authorList>
    </citation>
    <scope>NUCLEOTIDE SEQUENCE</scope>
    <source>
        <strain evidence="4">CGMCC 4.7110</strain>
    </source>
</reference>
<dbReference type="InterPro" id="IPR006652">
    <property type="entry name" value="Kelch_1"/>
</dbReference>
<dbReference type="Pfam" id="PF13620">
    <property type="entry name" value="CarboxypepD_reg"/>
    <property type="match status" value="1"/>
</dbReference>
<keyword evidence="1" id="KW-0880">Kelch repeat</keyword>
<accession>A0A917XDN5</accession>
<organism evidence="4 5">
    <name type="scientific">Streptomyces fuscichromogenes</name>
    <dbReference type="NCBI Taxonomy" id="1324013"/>
    <lineage>
        <taxon>Bacteria</taxon>
        <taxon>Bacillati</taxon>
        <taxon>Actinomycetota</taxon>
        <taxon>Actinomycetes</taxon>
        <taxon>Kitasatosporales</taxon>
        <taxon>Streptomycetaceae</taxon>
        <taxon>Streptomyces</taxon>
    </lineage>
</organism>
<dbReference type="InterPro" id="IPR015915">
    <property type="entry name" value="Kelch-typ_b-propeller"/>
</dbReference>
<evidence type="ECO:0000313" key="4">
    <source>
        <dbReference type="EMBL" id="GGN13767.1"/>
    </source>
</evidence>
<evidence type="ECO:0000256" key="2">
    <source>
        <dbReference type="ARBA" id="ARBA00022737"/>
    </source>
</evidence>
<dbReference type="SUPFAM" id="SSF49464">
    <property type="entry name" value="Carboxypeptidase regulatory domain-like"/>
    <property type="match status" value="1"/>
</dbReference>
<feature type="compositionally biased region" description="Low complexity" evidence="3">
    <location>
        <begin position="38"/>
        <end position="60"/>
    </location>
</feature>
<evidence type="ECO:0000256" key="3">
    <source>
        <dbReference type="SAM" id="MobiDB-lite"/>
    </source>
</evidence>
<dbReference type="Proteomes" id="UP000653411">
    <property type="component" value="Unassembled WGS sequence"/>
</dbReference>
<gene>
    <name evidence="4" type="ORF">GCM10011578_041150</name>
</gene>
<dbReference type="SMART" id="SM00612">
    <property type="entry name" value="Kelch"/>
    <property type="match status" value="3"/>
</dbReference>
<reference evidence="4" key="1">
    <citation type="journal article" date="2014" name="Int. J. Syst. Evol. Microbiol.">
        <title>Complete genome sequence of Corynebacterium casei LMG S-19264T (=DSM 44701T), isolated from a smear-ripened cheese.</title>
        <authorList>
            <consortium name="US DOE Joint Genome Institute (JGI-PGF)"/>
            <person name="Walter F."/>
            <person name="Albersmeier A."/>
            <person name="Kalinowski J."/>
            <person name="Ruckert C."/>
        </authorList>
    </citation>
    <scope>NUCLEOTIDE SEQUENCE</scope>
    <source>
        <strain evidence="4">CGMCC 4.7110</strain>
    </source>
</reference>
<comment type="caution">
    <text evidence="4">The sequence shown here is derived from an EMBL/GenBank/DDBJ whole genome shotgun (WGS) entry which is preliminary data.</text>
</comment>
<evidence type="ECO:0000256" key="1">
    <source>
        <dbReference type="ARBA" id="ARBA00022441"/>
    </source>
</evidence>
<dbReference type="RefSeq" id="WP_189264209.1">
    <property type="nucleotide sequence ID" value="NZ_BMML01000008.1"/>
</dbReference>
<feature type="region of interest" description="Disordered" evidence="3">
    <location>
        <begin position="1"/>
        <end position="101"/>
    </location>
</feature>
<dbReference type="InterPro" id="IPR008969">
    <property type="entry name" value="CarboxyPept-like_regulatory"/>
</dbReference>
<dbReference type="GO" id="GO:0005975">
    <property type="term" value="P:carbohydrate metabolic process"/>
    <property type="evidence" value="ECO:0007669"/>
    <property type="project" value="UniProtKB-ARBA"/>
</dbReference>
<feature type="compositionally biased region" description="Polar residues" evidence="3">
    <location>
        <begin position="79"/>
        <end position="96"/>
    </location>
</feature>
<evidence type="ECO:0000313" key="5">
    <source>
        <dbReference type="Proteomes" id="UP000653411"/>
    </source>
</evidence>
<dbReference type="PANTHER" id="PTHR45632:SF3">
    <property type="entry name" value="KELCH-LIKE PROTEIN 32"/>
    <property type="match status" value="1"/>
</dbReference>
<dbReference type="SUPFAM" id="SSF117281">
    <property type="entry name" value="Kelch motif"/>
    <property type="match status" value="1"/>
</dbReference>
<sequence>MSSSRLPVNESLGGSVGKKITFTNTGQAPLHVNLGEQSTGYTSPDGTSTTTSDSSAGAPTVRVKGNYSPGPLSYGPSGAKSTSNDPPPTTSASTGPWTGIADYPEPVMDNAVGTYQGKVYSVAGVSGIIGGKFLTSSYVHDPATDTWTPIADIPEALESPGGAFINGTMYVAGGWSADGARATLYAYHPAADTWTRAADMPDTRWGATASGNDGKLQVVGGIVGTDAANTVVAYDPVSDIWSSLPNAGSAVFRAGGGCGIYRIGGMTSDNDTASSAEVLPGRDQCDGDDVSWLSADRTSFDLAPGRSTTVTVRADASAVATAGTYTARLTYNTDAPYDGASVEVSLKATNPRSWGHLSGTVTDRHTGAPLVGATVLVCPVTHAATTGCGQHAHTVRTDSDGHYDLWLDARPSPVRITASAAGHRPAIKEVTLPPGRATTADLALAAT</sequence>